<feature type="region of interest" description="Disordered" evidence="1">
    <location>
        <begin position="74"/>
        <end position="96"/>
    </location>
</feature>
<sequence length="183" mass="18394">MLRKLRSRNAVLRNVASATALAAALALAVPAVASALPVPGSSGGSSDTGSGLVDGGIDIIESGIGILGNSLSGGLGSSSPSTQQCDESTQSGHDGVTETLHQLGRGGPLSFVLSYETYNVPDQIEVFYQGALLYNTGFVGDDINEGTGSVVINVPAGAATAVLVRVTGGSSTDWDYTVHCPIS</sequence>
<evidence type="ECO:0000256" key="1">
    <source>
        <dbReference type="SAM" id="MobiDB-lite"/>
    </source>
</evidence>
<accession>A0A5A7S907</accession>
<dbReference type="InterPro" id="IPR006311">
    <property type="entry name" value="TAT_signal"/>
</dbReference>
<feature type="chain" id="PRO_5022964157" evidence="2">
    <location>
        <begin position="36"/>
        <end position="183"/>
    </location>
</feature>
<evidence type="ECO:0000256" key="2">
    <source>
        <dbReference type="SAM" id="SignalP"/>
    </source>
</evidence>
<dbReference type="EMBL" id="VLNY01000010">
    <property type="protein sequence ID" value="KAA0021397.1"/>
    <property type="molecule type" value="Genomic_DNA"/>
</dbReference>
<dbReference type="PROSITE" id="PS51318">
    <property type="entry name" value="TAT"/>
    <property type="match status" value="1"/>
</dbReference>
<protein>
    <submittedName>
        <fullName evidence="3">Uncharacterized protein</fullName>
    </submittedName>
</protein>
<reference evidence="3 4" key="1">
    <citation type="submission" date="2019-07" db="EMBL/GenBank/DDBJ databases">
        <title>Rhodococcus cavernicolus sp. nov., isolated from a cave.</title>
        <authorList>
            <person name="Lee S.D."/>
        </authorList>
    </citation>
    <scope>NUCLEOTIDE SEQUENCE [LARGE SCALE GENOMIC DNA]</scope>
    <source>
        <strain evidence="3 4">C1-24</strain>
    </source>
</reference>
<keyword evidence="4" id="KW-1185">Reference proteome</keyword>
<comment type="caution">
    <text evidence="3">The sequence shown here is derived from an EMBL/GenBank/DDBJ whole genome shotgun (WGS) entry which is preliminary data.</text>
</comment>
<dbReference type="Proteomes" id="UP000322244">
    <property type="component" value="Unassembled WGS sequence"/>
</dbReference>
<keyword evidence="2" id="KW-0732">Signal</keyword>
<organism evidence="3 4">
    <name type="scientific">Antrihabitans cavernicola</name>
    <dbReference type="NCBI Taxonomy" id="2495913"/>
    <lineage>
        <taxon>Bacteria</taxon>
        <taxon>Bacillati</taxon>
        <taxon>Actinomycetota</taxon>
        <taxon>Actinomycetes</taxon>
        <taxon>Mycobacteriales</taxon>
        <taxon>Nocardiaceae</taxon>
        <taxon>Antrihabitans</taxon>
    </lineage>
</organism>
<gene>
    <name evidence="3" type="ORF">FOY51_19345</name>
</gene>
<evidence type="ECO:0000313" key="4">
    <source>
        <dbReference type="Proteomes" id="UP000322244"/>
    </source>
</evidence>
<dbReference type="OrthoDB" id="4382059at2"/>
<proteinExistence type="predicted"/>
<evidence type="ECO:0000313" key="3">
    <source>
        <dbReference type="EMBL" id="KAA0021397.1"/>
    </source>
</evidence>
<dbReference type="AlphaFoldDB" id="A0A5A7S907"/>
<feature type="compositionally biased region" description="Polar residues" evidence="1">
    <location>
        <begin position="80"/>
        <end position="92"/>
    </location>
</feature>
<name>A0A5A7S907_9NOCA</name>
<feature type="signal peptide" evidence="2">
    <location>
        <begin position="1"/>
        <end position="35"/>
    </location>
</feature>